<keyword evidence="2" id="KW-0812">Transmembrane</keyword>
<evidence type="ECO:0000256" key="2">
    <source>
        <dbReference type="SAM" id="Phobius"/>
    </source>
</evidence>
<organism evidence="3 4">
    <name type="scientific">Thalassiosira oceanica</name>
    <name type="common">Marine diatom</name>
    <dbReference type="NCBI Taxonomy" id="159749"/>
    <lineage>
        <taxon>Eukaryota</taxon>
        <taxon>Sar</taxon>
        <taxon>Stramenopiles</taxon>
        <taxon>Ochrophyta</taxon>
        <taxon>Bacillariophyta</taxon>
        <taxon>Coscinodiscophyceae</taxon>
        <taxon>Thalassiosirophycidae</taxon>
        <taxon>Thalassiosirales</taxon>
        <taxon>Thalassiosiraceae</taxon>
        <taxon>Thalassiosira</taxon>
    </lineage>
</organism>
<evidence type="ECO:0000313" key="4">
    <source>
        <dbReference type="Proteomes" id="UP000266841"/>
    </source>
</evidence>
<keyword evidence="4" id="KW-1185">Reference proteome</keyword>
<feature type="compositionally biased region" description="Polar residues" evidence="1">
    <location>
        <begin position="456"/>
        <end position="466"/>
    </location>
</feature>
<feature type="transmembrane region" description="Helical" evidence="2">
    <location>
        <begin position="379"/>
        <end position="401"/>
    </location>
</feature>
<dbReference type="EMBL" id="AGNL01002697">
    <property type="protein sequence ID" value="EJK75833.1"/>
    <property type="molecule type" value="Genomic_DNA"/>
</dbReference>
<dbReference type="Proteomes" id="UP000266841">
    <property type="component" value="Unassembled WGS sequence"/>
</dbReference>
<sequence length="546" mass="58683">MAIKKEFQSARDAEALIETETSAAEEAEVMVACAPIPGLDLFCETLGAIVEIGYQSVAALEGARAAIESISAVTAQRKEQAELTLALSKHEDAAASTLKAEEFQGIAEDKLSQAALESQESVEAAAESEEASLLGEKKLKDSQEEEAMALLDEQQSAEYAARAGQDEALALKDEATGLAELAESQELTATSMAEEIESIAERTDAERKGTESERLLKKSLGHAISALAMAVTAFITAGLVVYIMVMRVAKIIIPSAGRVIRGESTVFRTAAAVDWTTTVIFHLFVVALSISVLGNGLAKFEDMHRFVKAKSMLHLSLTAGTIESAVISLLAAYRKRKVATAIILDLAACWIFLVPQVLLEILIVVAVCGQGVFSSVMPYVSQIWLGSLLAVILIMSVQTVTPKTKPDSSIKFIEDSFCGTERQQIVTVVNTSEYGSLEEVSLLSSESSSDRHKETISNTQQHSSTQSPWQIRRRSFSDYLAGLRLWSDILVLTLVVIILRHSAPILVTLQPVAKTALGAISSTVSIPVLVAAGLMALITVHFVFVR</sequence>
<reference evidence="3 4" key="1">
    <citation type="journal article" date="2012" name="Genome Biol.">
        <title>Genome and low-iron response of an oceanic diatom adapted to chronic iron limitation.</title>
        <authorList>
            <person name="Lommer M."/>
            <person name="Specht M."/>
            <person name="Roy A.S."/>
            <person name="Kraemer L."/>
            <person name="Andreson R."/>
            <person name="Gutowska M.A."/>
            <person name="Wolf J."/>
            <person name="Bergner S.V."/>
            <person name="Schilhabel M.B."/>
            <person name="Klostermeier U.C."/>
            <person name="Beiko R.G."/>
            <person name="Rosenstiel P."/>
            <person name="Hippler M."/>
            <person name="Laroche J."/>
        </authorList>
    </citation>
    <scope>NUCLEOTIDE SEQUENCE [LARGE SCALE GENOMIC DNA]</scope>
    <source>
        <strain evidence="3 4">CCMP1005</strain>
    </source>
</reference>
<protein>
    <submittedName>
        <fullName evidence="3">Uncharacterized protein</fullName>
    </submittedName>
</protein>
<evidence type="ECO:0000313" key="3">
    <source>
        <dbReference type="EMBL" id="EJK75833.1"/>
    </source>
</evidence>
<gene>
    <name evidence="3" type="ORF">THAOC_02431</name>
</gene>
<evidence type="ECO:0000256" key="1">
    <source>
        <dbReference type="SAM" id="MobiDB-lite"/>
    </source>
</evidence>
<feature type="transmembrane region" description="Helical" evidence="2">
    <location>
        <begin position="519"/>
        <end position="545"/>
    </location>
</feature>
<comment type="caution">
    <text evidence="3">The sequence shown here is derived from an EMBL/GenBank/DDBJ whole genome shotgun (WGS) entry which is preliminary data.</text>
</comment>
<keyword evidence="2" id="KW-0472">Membrane</keyword>
<keyword evidence="2" id="KW-1133">Transmembrane helix</keyword>
<feature type="region of interest" description="Disordered" evidence="1">
    <location>
        <begin position="444"/>
        <end position="466"/>
    </location>
</feature>
<feature type="transmembrane region" description="Helical" evidence="2">
    <location>
        <begin position="479"/>
        <end position="499"/>
    </location>
</feature>
<name>K0TAR3_THAOC</name>
<feature type="transmembrane region" description="Helical" evidence="2">
    <location>
        <begin position="345"/>
        <end position="373"/>
    </location>
</feature>
<accession>K0TAR3</accession>
<feature type="transmembrane region" description="Helical" evidence="2">
    <location>
        <begin position="266"/>
        <end position="293"/>
    </location>
</feature>
<feature type="transmembrane region" description="Helical" evidence="2">
    <location>
        <begin position="313"/>
        <end position="333"/>
    </location>
</feature>
<feature type="transmembrane region" description="Helical" evidence="2">
    <location>
        <begin position="223"/>
        <end position="245"/>
    </location>
</feature>
<proteinExistence type="predicted"/>
<dbReference type="AlphaFoldDB" id="K0TAR3"/>